<accession>A0ABT9IAN0</accession>
<dbReference type="Proteomes" id="UP001233673">
    <property type="component" value="Unassembled WGS sequence"/>
</dbReference>
<keyword evidence="2" id="KW-1185">Reference proteome</keyword>
<comment type="caution">
    <text evidence="1">The sequence shown here is derived from an EMBL/GenBank/DDBJ whole genome shotgun (WGS) entry which is preliminary data.</text>
</comment>
<evidence type="ECO:0000313" key="2">
    <source>
        <dbReference type="Proteomes" id="UP001233673"/>
    </source>
</evidence>
<evidence type="ECO:0000313" key="1">
    <source>
        <dbReference type="EMBL" id="MDP5182621.1"/>
    </source>
</evidence>
<name>A0ABT9IAN0_9ACTN</name>
<sequence>MTHTAEDRVYVDVPTLVIGKLPWNQRPSAAATRSRCGLPARRVEKLYRSHAPSQSATVQP</sequence>
<dbReference type="EMBL" id="JASNFN010000006">
    <property type="protein sequence ID" value="MDP5182621.1"/>
    <property type="molecule type" value="Genomic_DNA"/>
</dbReference>
<proteinExistence type="predicted"/>
<gene>
    <name evidence="1" type="ORF">QOZ88_08210</name>
</gene>
<organism evidence="1 2">
    <name type="scientific">Blastococcus carthaginiensis</name>
    <dbReference type="NCBI Taxonomy" id="3050034"/>
    <lineage>
        <taxon>Bacteria</taxon>
        <taxon>Bacillati</taxon>
        <taxon>Actinomycetota</taxon>
        <taxon>Actinomycetes</taxon>
        <taxon>Geodermatophilales</taxon>
        <taxon>Geodermatophilaceae</taxon>
        <taxon>Blastococcus</taxon>
    </lineage>
</organism>
<reference evidence="2" key="1">
    <citation type="submission" date="2023-05" db="EMBL/GenBank/DDBJ databases">
        <title>Draft genome of Pseudofrankia sp. BMG5.37.</title>
        <authorList>
            <person name="Gtari M."/>
            <person name="Ghodhbane F."/>
            <person name="Sbissi I."/>
        </authorList>
    </citation>
    <scope>NUCLEOTIDE SEQUENCE [LARGE SCALE GENOMIC DNA]</scope>
    <source>
        <strain evidence="2">BMG 814</strain>
    </source>
</reference>
<dbReference type="RefSeq" id="WP_305999304.1">
    <property type="nucleotide sequence ID" value="NZ_JASNFN010000006.1"/>
</dbReference>
<protein>
    <submittedName>
        <fullName evidence="1">Uncharacterized protein</fullName>
    </submittedName>
</protein>